<reference evidence="14" key="1">
    <citation type="submission" date="2018-04" db="EMBL/GenBank/DDBJ databases">
        <authorList>
            <person name="Cornet L."/>
        </authorList>
    </citation>
    <scope>NUCLEOTIDE SEQUENCE [LARGE SCALE GENOMIC DNA]</scope>
</reference>
<dbReference type="Pfam" id="PF05226">
    <property type="entry name" value="CHASE2"/>
    <property type="match status" value="1"/>
</dbReference>
<feature type="domain" description="Protein kinase" evidence="12">
    <location>
        <begin position="496"/>
        <end position="763"/>
    </location>
</feature>
<dbReference type="GO" id="GO:0005524">
    <property type="term" value="F:ATP binding"/>
    <property type="evidence" value="ECO:0007669"/>
    <property type="project" value="UniProtKB-UniRule"/>
</dbReference>
<gene>
    <name evidence="13" type="ORF">DCF25_10940</name>
</gene>
<evidence type="ECO:0000259" key="12">
    <source>
        <dbReference type="PROSITE" id="PS50011"/>
    </source>
</evidence>
<dbReference type="InterPro" id="IPR007890">
    <property type="entry name" value="CHASE2"/>
</dbReference>
<evidence type="ECO:0000256" key="4">
    <source>
        <dbReference type="ARBA" id="ARBA00022741"/>
    </source>
</evidence>
<dbReference type="PANTHER" id="PTHR24363:SF0">
    <property type="entry name" value="SERINE_THREONINE KINASE LIKE DOMAIN CONTAINING 1"/>
    <property type="match status" value="1"/>
</dbReference>
<dbReference type="EMBL" id="QBMC01000066">
    <property type="protein sequence ID" value="PZO17576.1"/>
    <property type="molecule type" value="Genomic_DNA"/>
</dbReference>
<keyword evidence="11" id="KW-0472">Membrane</keyword>
<keyword evidence="3" id="KW-0808">Transferase</keyword>
<feature type="transmembrane region" description="Helical" evidence="11">
    <location>
        <begin position="421"/>
        <end position="445"/>
    </location>
</feature>
<evidence type="ECO:0000256" key="1">
    <source>
        <dbReference type="ARBA" id="ARBA00012513"/>
    </source>
</evidence>
<keyword evidence="5 13" id="KW-0418">Kinase</keyword>
<dbReference type="SUPFAM" id="SSF56112">
    <property type="entry name" value="Protein kinase-like (PK-like)"/>
    <property type="match status" value="1"/>
</dbReference>
<evidence type="ECO:0000256" key="10">
    <source>
        <dbReference type="SAM" id="MobiDB-lite"/>
    </source>
</evidence>
<proteinExistence type="predicted"/>
<sequence>MSQFSPKSSRKSSRASGREAGDDVTATLTTKDRFTTWQQNTTSRHWRFAISAACVGIAASAVGLSLGIVDLWDRQVQNAFFQLRGPVEAPSDIVILAIDDESLDQGPLYAQNPERYADLRPIASWPWRREAYATVIDRLMGAGAKAVAIDITFPTPSTYGPDDDEAFAQALRRHGDRVVLAAKYPRVAQQYGDLFQPSLPLAQFREAGVQIGIINFLIEPDQKIHRLGQVFLADIAAEEAAILGAAATTPDEASLRSFAQATLQAAKADYPKTLQENIFFYGPKGTFEQVPFWQAIDNDIWRDQLGSGAFFEDKIVIIGTTSPMHHDTHGSPFSETLIYPDAMPGVEILANSVATLEADLSPYRLIKQPHINALIVLGLGLAVAVGMSKTEKPQYRLLIVGGTLVLWTSLSYFAFVKARTIIISGAPIVAIATIGLMDFGVGFAADRIRRKRLRTTLARYVTSPLVQEIISQQDDFQDLLDLNQADIIGTVLRDRYRIVEVLGIGGFGETYSAQDTQRPGDPICVVKKLKIVSDNPKSHHLAQRLFRAEAVVLGELGEHNQIPRLLAYFEIQQTFYLVQEMVEGRLLRNILSHNRPLSQRAVIRLLRDLLPVVSFVHSKGVIHRDIKPSNIIRRKSDGRYVLIDFGAVKTITNKLVGSDTQVTSTVGIGTQGYMPSEQSNGMPTVRSDIYALGITAIEALTGKPPHALKRSDDGEIIWSHTVEDISAELSSIINQMVRYDFNKRYHSAQSVLTDLNALDSPQISESELLAEDAELDNDFSLGPVTHNQGTRPGVIATNEAIEVTQILPTDWQAEDNDPSEATTIIPAEEPPEADSSS</sequence>
<dbReference type="InterPro" id="IPR011009">
    <property type="entry name" value="Kinase-like_dom_sf"/>
</dbReference>
<protein>
    <recommendedName>
        <fullName evidence="1">non-specific serine/threonine protein kinase</fullName>
        <ecNumber evidence="1">2.7.11.1</ecNumber>
    </recommendedName>
</protein>
<keyword evidence="6 9" id="KW-0067">ATP-binding</keyword>
<accession>A0A2W4U8K0</accession>
<feature type="region of interest" description="Disordered" evidence="10">
    <location>
        <begin position="808"/>
        <end position="837"/>
    </location>
</feature>
<keyword evidence="11" id="KW-0812">Transmembrane</keyword>
<dbReference type="PROSITE" id="PS50011">
    <property type="entry name" value="PROTEIN_KINASE_DOM"/>
    <property type="match status" value="1"/>
</dbReference>
<feature type="transmembrane region" description="Helical" evidence="11">
    <location>
        <begin position="395"/>
        <end position="415"/>
    </location>
</feature>
<dbReference type="AlphaFoldDB" id="A0A2W4U8K0"/>
<organism evidence="13 14">
    <name type="scientific">Leptolyngbya foveolarum</name>
    <dbReference type="NCBI Taxonomy" id="47253"/>
    <lineage>
        <taxon>Bacteria</taxon>
        <taxon>Bacillati</taxon>
        <taxon>Cyanobacteriota</taxon>
        <taxon>Cyanophyceae</taxon>
        <taxon>Leptolyngbyales</taxon>
        <taxon>Leptolyngbyaceae</taxon>
        <taxon>Leptolyngbya group</taxon>
        <taxon>Leptolyngbya</taxon>
    </lineage>
</organism>
<feature type="transmembrane region" description="Helical" evidence="11">
    <location>
        <begin position="48"/>
        <end position="72"/>
    </location>
</feature>
<name>A0A2W4U8K0_9CYAN</name>
<keyword evidence="2" id="KW-0723">Serine/threonine-protein kinase</keyword>
<dbReference type="SMART" id="SM01080">
    <property type="entry name" value="CHASE2"/>
    <property type="match status" value="1"/>
</dbReference>
<comment type="caution">
    <text evidence="13">The sequence shown here is derived from an EMBL/GenBank/DDBJ whole genome shotgun (WGS) entry which is preliminary data.</text>
</comment>
<keyword evidence="11" id="KW-1133">Transmembrane helix</keyword>
<reference evidence="13 14" key="2">
    <citation type="submission" date="2018-06" db="EMBL/GenBank/DDBJ databases">
        <title>Metagenomic assembly of (sub)arctic Cyanobacteria and their associated microbiome from non-axenic cultures.</title>
        <authorList>
            <person name="Baurain D."/>
        </authorList>
    </citation>
    <scope>NUCLEOTIDE SEQUENCE [LARGE SCALE GENOMIC DNA]</scope>
    <source>
        <strain evidence="13">ULC129bin1</strain>
    </source>
</reference>
<evidence type="ECO:0000256" key="11">
    <source>
        <dbReference type="SAM" id="Phobius"/>
    </source>
</evidence>
<dbReference type="InterPro" id="IPR017441">
    <property type="entry name" value="Protein_kinase_ATP_BS"/>
</dbReference>
<evidence type="ECO:0000256" key="7">
    <source>
        <dbReference type="ARBA" id="ARBA00047899"/>
    </source>
</evidence>
<feature type="transmembrane region" description="Helical" evidence="11">
    <location>
        <begin position="370"/>
        <end position="388"/>
    </location>
</feature>
<dbReference type="Gene3D" id="3.30.200.20">
    <property type="entry name" value="Phosphorylase Kinase, domain 1"/>
    <property type="match status" value="1"/>
</dbReference>
<dbReference type="PROSITE" id="PS00107">
    <property type="entry name" value="PROTEIN_KINASE_ATP"/>
    <property type="match status" value="1"/>
</dbReference>
<evidence type="ECO:0000256" key="3">
    <source>
        <dbReference type="ARBA" id="ARBA00022679"/>
    </source>
</evidence>
<dbReference type="SMART" id="SM00220">
    <property type="entry name" value="S_TKc"/>
    <property type="match status" value="1"/>
</dbReference>
<dbReference type="GO" id="GO:0004674">
    <property type="term" value="F:protein serine/threonine kinase activity"/>
    <property type="evidence" value="ECO:0007669"/>
    <property type="project" value="UniProtKB-KW"/>
</dbReference>
<keyword evidence="4 9" id="KW-0547">Nucleotide-binding</keyword>
<feature type="binding site" evidence="9">
    <location>
        <position position="528"/>
    </location>
    <ligand>
        <name>ATP</name>
        <dbReference type="ChEBI" id="CHEBI:30616"/>
    </ligand>
</feature>
<dbReference type="InterPro" id="IPR000719">
    <property type="entry name" value="Prot_kinase_dom"/>
</dbReference>
<comment type="catalytic activity">
    <reaction evidence="8">
        <text>L-seryl-[protein] + ATP = O-phospho-L-seryl-[protein] + ADP + H(+)</text>
        <dbReference type="Rhea" id="RHEA:17989"/>
        <dbReference type="Rhea" id="RHEA-COMP:9863"/>
        <dbReference type="Rhea" id="RHEA-COMP:11604"/>
        <dbReference type="ChEBI" id="CHEBI:15378"/>
        <dbReference type="ChEBI" id="CHEBI:29999"/>
        <dbReference type="ChEBI" id="CHEBI:30616"/>
        <dbReference type="ChEBI" id="CHEBI:83421"/>
        <dbReference type="ChEBI" id="CHEBI:456216"/>
        <dbReference type="EC" id="2.7.11.1"/>
    </reaction>
</comment>
<dbReference type="EC" id="2.7.11.1" evidence="1"/>
<dbReference type="Gene3D" id="1.10.510.10">
    <property type="entry name" value="Transferase(Phosphotransferase) domain 1"/>
    <property type="match status" value="1"/>
</dbReference>
<comment type="catalytic activity">
    <reaction evidence="7">
        <text>L-threonyl-[protein] + ATP = O-phospho-L-threonyl-[protein] + ADP + H(+)</text>
        <dbReference type="Rhea" id="RHEA:46608"/>
        <dbReference type="Rhea" id="RHEA-COMP:11060"/>
        <dbReference type="Rhea" id="RHEA-COMP:11605"/>
        <dbReference type="ChEBI" id="CHEBI:15378"/>
        <dbReference type="ChEBI" id="CHEBI:30013"/>
        <dbReference type="ChEBI" id="CHEBI:30616"/>
        <dbReference type="ChEBI" id="CHEBI:61977"/>
        <dbReference type="ChEBI" id="CHEBI:456216"/>
        <dbReference type="EC" id="2.7.11.1"/>
    </reaction>
</comment>
<dbReference type="CDD" id="cd14014">
    <property type="entry name" value="STKc_PknB_like"/>
    <property type="match status" value="1"/>
</dbReference>
<dbReference type="Proteomes" id="UP000249354">
    <property type="component" value="Unassembled WGS sequence"/>
</dbReference>
<evidence type="ECO:0000313" key="13">
    <source>
        <dbReference type="EMBL" id="PZO17576.1"/>
    </source>
</evidence>
<evidence type="ECO:0000256" key="9">
    <source>
        <dbReference type="PROSITE-ProRule" id="PRU10141"/>
    </source>
</evidence>
<dbReference type="Pfam" id="PF00069">
    <property type="entry name" value="Pkinase"/>
    <property type="match status" value="1"/>
</dbReference>
<evidence type="ECO:0000256" key="8">
    <source>
        <dbReference type="ARBA" id="ARBA00048679"/>
    </source>
</evidence>
<feature type="region of interest" description="Disordered" evidence="10">
    <location>
        <begin position="1"/>
        <end position="24"/>
    </location>
</feature>
<dbReference type="PANTHER" id="PTHR24363">
    <property type="entry name" value="SERINE/THREONINE PROTEIN KINASE"/>
    <property type="match status" value="1"/>
</dbReference>
<evidence type="ECO:0000256" key="2">
    <source>
        <dbReference type="ARBA" id="ARBA00022527"/>
    </source>
</evidence>
<evidence type="ECO:0000313" key="14">
    <source>
        <dbReference type="Proteomes" id="UP000249354"/>
    </source>
</evidence>
<evidence type="ECO:0000256" key="6">
    <source>
        <dbReference type="ARBA" id="ARBA00022840"/>
    </source>
</evidence>
<evidence type="ECO:0000256" key="5">
    <source>
        <dbReference type="ARBA" id="ARBA00022777"/>
    </source>
</evidence>